<evidence type="ECO:0000256" key="2">
    <source>
        <dbReference type="SAM" id="MobiDB-lite"/>
    </source>
</evidence>
<evidence type="ECO:0000256" key="1">
    <source>
        <dbReference type="ARBA" id="ARBA00023002"/>
    </source>
</evidence>
<dbReference type="PANTHER" id="PTHR30466">
    <property type="entry name" value="FLAVIN REDUCTASE"/>
    <property type="match status" value="1"/>
</dbReference>
<dbReference type="GO" id="GO:0042602">
    <property type="term" value="F:riboflavin reductase (NADPH) activity"/>
    <property type="evidence" value="ECO:0007669"/>
    <property type="project" value="TreeGrafter"/>
</dbReference>
<dbReference type="InterPro" id="IPR050268">
    <property type="entry name" value="NADH-dep_flavin_reductase"/>
</dbReference>
<evidence type="ECO:0000313" key="4">
    <source>
        <dbReference type="EMBL" id="ABF79782.1"/>
    </source>
</evidence>
<dbReference type="GO" id="GO:0006208">
    <property type="term" value="P:pyrimidine nucleobase catabolic process"/>
    <property type="evidence" value="ECO:0007669"/>
    <property type="project" value="TreeGrafter"/>
</dbReference>
<dbReference type="Gene3D" id="2.30.110.10">
    <property type="entry name" value="Electron Transport, Fmn-binding Protein, Chain A"/>
    <property type="match status" value="1"/>
</dbReference>
<dbReference type="HOGENOM" id="CLU_059021_2_2_4"/>
<evidence type="ECO:0000259" key="3">
    <source>
        <dbReference type="SMART" id="SM00903"/>
    </source>
</evidence>
<name>A0A0H2XZW8_BURO1</name>
<dbReference type="SUPFAM" id="SSF50475">
    <property type="entry name" value="FMN-binding split barrel"/>
    <property type="match status" value="1"/>
</dbReference>
<keyword evidence="1" id="KW-0560">Oxidoreductase</keyword>
<feature type="domain" description="Flavin reductase like" evidence="3">
    <location>
        <begin position="40"/>
        <end position="187"/>
    </location>
</feature>
<dbReference type="EMBL" id="CP000379">
    <property type="protein sequence ID" value="ABF79782.1"/>
    <property type="molecule type" value="Genomic_DNA"/>
</dbReference>
<gene>
    <name evidence="4" type="ordered locus">Bcen_4906</name>
</gene>
<feature type="region of interest" description="Disordered" evidence="2">
    <location>
        <begin position="1"/>
        <end position="22"/>
    </location>
</feature>
<dbReference type="InterPro" id="IPR002563">
    <property type="entry name" value="Flavin_Rdtase-like_dom"/>
</dbReference>
<proteinExistence type="predicted"/>
<accession>A0A0H2XZW8</accession>
<protein>
    <submittedName>
        <fullName evidence="4">Flavin reductase-like, FMN-binding protein</fullName>
    </submittedName>
</protein>
<dbReference type="PANTHER" id="PTHR30466:SF1">
    <property type="entry name" value="FMN REDUCTASE (NADH) RUTF"/>
    <property type="match status" value="1"/>
</dbReference>
<sequence>MLHARTRGAPPRSRTAVPSTERGTAVIALSPDRTTFREAMSRIGAAVNIITTTTPSGDVGMTVSAVCSVTDDPATVLVCIDRSSRQYGHFSKAGIICVNVLSHEHEMLAPIFAGKGDVQMTERFTYGEWIRLVTGAPVLATAAASLDCTVDRSIDIGTHTVFFCAVQALHLGSACTGLVYHGRAYHRLPQQHA</sequence>
<organism evidence="4">
    <name type="scientific">Burkholderia orbicola (strain AU 1054)</name>
    <dbReference type="NCBI Taxonomy" id="331271"/>
    <lineage>
        <taxon>Bacteria</taxon>
        <taxon>Pseudomonadati</taxon>
        <taxon>Pseudomonadota</taxon>
        <taxon>Betaproteobacteria</taxon>
        <taxon>Burkholderiales</taxon>
        <taxon>Burkholderiaceae</taxon>
        <taxon>Burkholderia</taxon>
        <taxon>Burkholderia cepacia complex</taxon>
        <taxon>Burkholderia orbicola</taxon>
    </lineage>
</organism>
<dbReference type="AlphaFoldDB" id="A0A0H2XZW8"/>
<dbReference type="GO" id="GO:0010181">
    <property type="term" value="F:FMN binding"/>
    <property type="evidence" value="ECO:0007669"/>
    <property type="project" value="InterPro"/>
</dbReference>
<dbReference type="SMART" id="SM00903">
    <property type="entry name" value="Flavin_Reduct"/>
    <property type="match status" value="1"/>
</dbReference>
<dbReference type="Pfam" id="PF01613">
    <property type="entry name" value="Flavin_Reduct"/>
    <property type="match status" value="1"/>
</dbReference>
<reference evidence="4" key="1">
    <citation type="submission" date="2006-05" db="EMBL/GenBank/DDBJ databases">
        <title>Complete sequence of chromosome 2 of Burkholderia cenocepacia AU 1054.</title>
        <authorList>
            <consortium name="US DOE Joint Genome Institute"/>
            <person name="Copeland A."/>
            <person name="Lucas S."/>
            <person name="Lapidus A."/>
            <person name="Barry K."/>
            <person name="Detter J.C."/>
            <person name="Glavina del Rio T."/>
            <person name="Hammon N."/>
            <person name="Israni S."/>
            <person name="Dalin E."/>
            <person name="Tice H."/>
            <person name="Pitluck S."/>
            <person name="Chain P."/>
            <person name="Malfatti S."/>
            <person name="Shin M."/>
            <person name="Vergez L."/>
            <person name="Schmutz J."/>
            <person name="Larimer F."/>
            <person name="Land M."/>
            <person name="Hauser L."/>
            <person name="Kyrpides N."/>
            <person name="Lykidis A."/>
            <person name="LiPuma J.J."/>
            <person name="Konstantinidis K."/>
            <person name="Tiedje J.M."/>
            <person name="Richardson P."/>
        </authorList>
    </citation>
    <scope>NUCLEOTIDE SEQUENCE [LARGE SCALE GENOMIC DNA]</scope>
    <source>
        <strain evidence="4">AU 1054</strain>
    </source>
</reference>
<dbReference type="InterPro" id="IPR012349">
    <property type="entry name" value="Split_barrel_FMN-bd"/>
</dbReference>